<organism evidence="5 6">
    <name type="scientific">Candidatus Choladousia intestinavium</name>
    <dbReference type="NCBI Taxonomy" id="2840727"/>
    <lineage>
        <taxon>Bacteria</taxon>
        <taxon>Bacillati</taxon>
        <taxon>Bacillota</taxon>
        <taxon>Clostridia</taxon>
        <taxon>Lachnospirales</taxon>
        <taxon>Lachnospiraceae</taxon>
        <taxon>Lachnospiraceae incertae sedis</taxon>
        <taxon>Candidatus Choladousia</taxon>
    </lineage>
</organism>
<keyword evidence="1" id="KW-0479">Metal-binding</keyword>
<evidence type="ECO:0000313" key="5">
    <source>
        <dbReference type="EMBL" id="HIR13854.1"/>
    </source>
</evidence>
<dbReference type="Gene3D" id="3.80.30.30">
    <property type="match status" value="1"/>
</dbReference>
<dbReference type="GO" id="GO:0046872">
    <property type="term" value="F:metal ion binding"/>
    <property type="evidence" value="ECO:0007669"/>
    <property type="project" value="UniProtKB-KW"/>
</dbReference>
<dbReference type="InterPro" id="IPR007197">
    <property type="entry name" value="rSAM"/>
</dbReference>
<dbReference type="PANTHER" id="PTHR43432:SF3">
    <property type="entry name" value="SLR0285 PROTEIN"/>
    <property type="match status" value="1"/>
</dbReference>
<evidence type="ECO:0000313" key="6">
    <source>
        <dbReference type="Proteomes" id="UP000886757"/>
    </source>
</evidence>
<dbReference type="SFLD" id="SFLDS00029">
    <property type="entry name" value="Radical_SAM"/>
    <property type="match status" value="1"/>
</dbReference>
<dbReference type="CDD" id="cd01335">
    <property type="entry name" value="Radical_SAM"/>
    <property type="match status" value="1"/>
</dbReference>
<dbReference type="AlphaFoldDB" id="A0A9D1AED3"/>
<dbReference type="InterPro" id="IPR058240">
    <property type="entry name" value="rSAM_sf"/>
</dbReference>
<dbReference type="EMBL" id="DVGK01000091">
    <property type="protein sequence ID" value="HIR13854.1"/>
    <property type="molecule type" value="Genomic_DNA"/>
</dbReference>
<dbReference type="Proteomes" id="UP000886757">
    <property type="component" value="Unassembled WGS sequence"/>
</dbReference>
<accession>A0A9D1AED3</accession>
<dbReference type="GO" id="GO:0051536">
    <property type="term" value="F:iron-sulfur cluster binding"/>
    <property type="evidence" value="ECO:0007669"/>
    <property type="project" value="UniProtKB-KW"/>
</dbReference>
<evidence type="ECO:0000256" key="3">
    <source>
        <dbReference type="ARBA" id="ARBA00023014"/>
    </source>
</evidence>
<dbReference type="InterPro" id="IPR006638">
    <property type="entry name" value="Elp3/MiaA/NifB-like_rSAM"/>
</dbReference>
<protein>
    <submittedName>
        <fullName evidence="5">DUF1848 family protein</fullName>
    </submittedName>
</protein>
<keyword evidence="2" id="KW-0408">Iron</keyword>
<sequence>MIINTGARTDTVQYYTPWLLKRFEEGYVLSRNPLFPNKVTRYELTPKTVDCVEFCSKNYKPILKELHKITDRFHTHFQYTITAYGKDVEPGVPSIDESIETLLELEKIVGAKRICWRYDPVLLTKRYTIAVHMEKFEYLASRLAGHVDRCIFSFVEMYKKLRTNMPELIPLTETDKDILAKGMGGIAGKYGIYLQTCGTNGDYTCYGIHPSGCMTLQMLGDANGIVFRARKHKGTREGCHCIESRDIGAYDTCLNGCRYCYASFMKRFTNHPEPWGKFLDVKYWPEIKNPERYAGKELFFGSVTDPYNPQEEIYCRTRALLEQFKGSGVRLSIQTKSDLVLRDVDLIRRFPDARVGFSINTLDESFRADMDKAASIERRLSAMEKLHEAGIPTTCFISPIFPGITDVKAIIDRVKEQCSLIWLENLNLRGGYKKEILEYIRERHSELAPLYEEIYVHGSRQYWEALDREVRAYTEKNGMEYVRDDDSMKRSFDDPPVIVNYFYHEEVKKSAKRERGLHGMN</sequence>
<name>A0A9D1AED3_9FIRM</name>
<evidence type="ECO:0000256" key="2">
    <source>
        <dbReference type="ARBA" id="ARBA00023004"/>
    </source>
</evidence>
<reference evidence="5" key="1">
    <citation type="submission" date="2020-10" db="EMBL/GenBank/DDBJ databases">
        <authorList>
            <person name="Gilroy R."/>
        </authorList>
    </citation>
    <scope>NUCLEOTIDE SEQUENCE</scope>
    <source>
        <strain evidence="5">ChiSjej4B22-8148</strain>
    </source>
</reference>
<dbReference type="PANTHER" id="PTHR43432">
    <property type="entry name" value="SLR0285 PROTEIN"/>
    <property type="match status" value="1"/>
</dbReference>
<feature type="domain" description="Elp3/MiaA/NifB-like radical SAM core" evidence="4">
    <location>
        <begin position="246"/>
        <end position="450"/>
    </location>
</feature>
<comment type="caution">
    <text evidence="5">The sequence shown here is derived from an EMBL/GenBank/DDBJ whole genome shotgun (WGS) entry which is preliminary data.</text>
</comment>
<dbReference type="SFLD" id="SFLDG01084">
    <property type="entry name" value="Uncharacterised_Radical_SAM_Su"/>
    <property type="match status" value="1"/>
</dbReference>
<dbReference type="InterPro" id="IPR014998">
    <property type="entry name" value="DUF1848"/>
</dbReference>
<keyword evidence="3" id="KW-0411">Iron-sulfur</keyword>
<dbReference type="InterPro" id="IPR040086">
    <property type="entry name" value="MJ0683-like"/>
</dbReference>
<proteinExistence type="predicted"/>
<dbReference type="GO" id="GO:0003824">
    <property type="term" value="F:catalytic activity"/>
    <property type="evidence" value="ECO:0007669"/>
    <property type="project" value="InterPro"/>
</dbReference>
<dbReference type="SMART" id="SM00729">
    <property type="entry name" value="Elp3"/>
    <property type="match status" value="1"/>
</dbReference>
<dbReference type="SUPFAM" id="SSF102114">
    <property type="entry name" value="Radical SAM enzymes"/>
    <property type="match status" value="1"/>
</dbReference>
<reference evidence="5" key="2">
    <citation type="journal article" date="2021" name="PeerJ">
        <title>Extensive microbial diversity within the chicken gut microbiome revealed by metagenomics and culture.</title>
        <authorList>
            <person name="Gilroy R."/>
            <person name="Ravi A."/>
            <person name="Getino M."/>
            <person name="Pursley I."/>
            <person name="Horton D.L."/>
            <person name="Alikhan N.F."/>
            <person name="Baker D."/>
            <person name="Gharbi K."/>
            <person name="Hall N."/>
            <person name="Watson M."/>
            <person name="Adriaenssens E.M."/>
            <person name="Foster-Nyarko E."/>
            <person name="Jarju S."/>
            <person name="Secka A."/>
            <person name="Antonio M."/>
            <person name="Oren A."/>
            <person name="Chaudhuri R.R."/>
            <person name="La Ragione R."/>
            <person name="Hildebrand F."/>
            <person name="Pallen M.J."/>
        </authorList>
    </citation>
    <scope>NUCLEOTIDE SEQUENCE</scope>
    <source>
        <strain evidence="5">ChiSjej4B22-8148</strain>
    </source>
</reference>
<dbReference type="Pfam" id="PF08902">
    <property type="entry name" value="DUF1848"/>
    <property type="match status" value="1"/>
</dbReference>
<gene>
    <name evidence="5" type="ORF">IAB31_08020</name>
</gene>
<evidence type="ECO:0000256" key="1">
    <source>
        <dbReference type="ARBA" id="ARBA00022723"/>
    </source>
</evidence>
<evidence type="ECO:0000259" key="4">
    <source>
        <dbReference type="SMART" id="SM00729"/>
    </source>
</evidence>